<evidence type="ECO:0000256" key="1">
    <source>
        <dbReference type="SAM" id="Phobius"/>
    </source>
</evidence>
<evidence type="ECO:0000313" key="2">
    <source>
        <dbReference type="EMBL" id="CDW38155.1"/>
    </source>
</evidence>
<keyword evidence="1" id="KW-1133">Transmembrane helix</keyword>
<name>A0A0K2UJC2_LEPSM</name>
<keyword evidence="1" id="KW-0812">Transmembrane</keyword>
<dbReference type="AlphaFoldDB" id="A0A0K2UJC2"/>
<proteinExistence type="predicted"/>
<dbReference type="EMBL" id="HACA01020794">
    <property type="protein sequence ID" value="CDW38155.1"/>
    <property type="molecule type" value="Transcribed_RNA"/>
</dbReference>
<feature type="transmembrane region" description="Helical" evidence="1">
    <location>
        <begin position="20"/>
        <end position="40"/>
    </location>
</feature>
<accession>A0A0K2UJC2</accession>
<reference evidence="2" key="1">
    <citation type="submission" date="2014-05" db="EMBL/GenBank/DDBJ databases">
        <authorList>
            <person name="Chronopoulou M."/>
        </authorList>
    </citation>
    <scope>NUCLEOTIDE SEQUENCE</scope>
    <source>
        <tissue evidence="2">Whole organism</tissue>
    </source>
</reference>
<organism evidence="2">
    <name type="scientific">Lepeophtheirus salmonis</name>
    <name type="common">Salmon louse</name>
    <name type="synonym">Caligus salmonis</name>
    <dbReference type="NCBI Taxonomy" id="72036"/>
    <lineage>
        <taxon>Eukaryota</taxon>
        <taxon>Metazoa</taxon>
        <taxon>Ecdysozoa</taxon>
        <taxon>Arthropoda</taxon>
        <taxon>Crustacea</taxon>
        <taxon>Multicrustacea</taxon>
        <taxon>Hexanauplia</taxon>
        <taxon>Copepoda</taxon>
        <taxon>Siphonostomatoida</taxon>
        <taxon>Caligidae</taxon>
        <taxon>Lepeophtheirus</taxon>
    </lineage>
</organism>
<protein>
    <submittedName>
        <fullName evidence="2">Uncharacterized protein</fullName>
    </submittedName>
</protein>
<keyword evidence="1" id="KW-0472">Membrane</keyword>
<sequence>MVLIYYLLMTFWLEMFKLNMILLATIVIRIPLIYDCLHILRYINTKVDRNPKISEAIP</sequence>